<organism evidence="3 4">
    <name type="scientific">Thiocapsa imhoffii</name>
    <dbReference type="NCBI Taxonomy" id="382777"/>
    <lineage>
        <taxon>Bacteria</taxon>
        <taxon>Pseudomonadati</taxon>
        <taxon>Pseudomonadota</taxon>
        <taxon>Gammaproteobacteria</taxon>
        <taxon>Chromatiales</taxon>
        <taxon>Chromatiaceae</taxon>
        <taxon>Thiocapsa</taxon>
    </lineage>
</organism>
<dbReference type="SUPFAM" id="SSF58113">
    <property type="entry name" value="Apolipoprotein A-I"/>
    <property type="match status" value="1"/>
</dbReference>
<dbReference type="PROSITE" id="PS51257">
    <property type="entry name" value="PROKAR_LIPOPROTEIN"/>
    <property type="match status" value="1"/>
</dbReference>
<proteinExistence type="predicted"/>
<comment type="caution">
    <text evidence="3">The sequence shown here is derived from an EMBL/GenBank/DDBJ whole genome shotgun (WGS) entry which is preliminary data.</text>
</comment>
<accession>A0A9X0WIW1</accession>
<dbReference type="EMBL" id="NRSD01000013">
    <property type="protein sequence ID" value="MBK1645567.1"/>
    <property type="molecule type" value="Genomic_DNA"/>
</dbReference>
<keyword evidence="2" id="KW-0732">Signal</keyword>
<dbReference type="AlphaFoldDB" id="A0A9X0WIW1"/>
<evidence type="ECO:0000313" key="3">
    <source>
        <dbReference type="EMBL" id="MBK1645567.1"/>
    </source>
</evidence>
<dbReference type="Proteomes" id="UP001138802">
    <property type="component" value="Unassembled WGS sequence"/>
</dbReference>
<feature type="chain" id="PRO_5040851479" evidence="2">
    <location>
        <begin position="27"/>
        <end position="139"/>
    </location>
</feature>
<evidence type="ECO:0000256" key="2">
    <source>
        <dbReference type="SAM" id="SignalP"/>
    </source>
</evidence>
<name>A0A9X0WIW1_9GAMM</name>
<dbReference type="RefSeq" id="WP_200388379.1">
    <property type="nucleotide sequence ID" value="NZ_NRSD01000013.1"/>
</dbReference>
<keyword evidence="4" id="KW-1185">Reference proteome</keyword>
<sequence length="139" mass="15389">MKKRFILSSVASLFALGLVACGQEQAPVEETAVPVEEPTLLEQATEAARDASDQITDMVSQAADRTEETIEPMAEDAREMSDDALARAEHMIEQIKSDWSEGDEEGARSMLERLESFAADLPETIKDEIERLKAMMARD</sequence>
<evidence type="ECO:0000256" key="1">
    <source>
        <dbReference type="SAM" id="MobiDB-lite"/>
    </source>
</evidence>
<dbReference type="Gene3D" id="1.20.120.20">
    <property type="entry name" value="Apolipoprotein"/>
    <property type="match status" value="1"/>
</dbReference>
<evidence type="ECO:0000313" key="4">
    <source>
        <dbReference type="Proteomes" id="UP001138802"/>
    </source>
</evidence>
<reference evidence="3 4" key="1">
    <citation type="journal article" date="2020" name="Microorganisms">
        <title>Osmotic Adaptation and Compatible Solute Biosynthesis of Phototrophic Bacteria as Revealed from Genome Analyses.</title>
        <authorList>
            <person name="Imhoff J.F."/>
            <person name="Rahn T."/>
            <person name="Kunzel S."/>
            <person name="Keller A."/>
            <person name="Neulinger S.C."/>
        </authorList>
    </citation>
    <scope>NUCLEOTIDE SEQUENCE [LARGE SCALE GENOMIC DNA]</scope>
    <source>
        <strain evidence="3 4">DSM 21303</strain>
    </source>
</reference>
<feature type="region of interest" description="Disordered" evidence="1">
    <location>
        <begin position="47"/>
        <end position="79"/>
    </location>
</feature>
<gene>
    <name evidence="3" type="ORF">CKO25_13120</name>
</gene>
<feature type="signal peptide" evidence="2">
    <location>
        <begin position="1"/>
        <end position="26"/>
    </location>
</feature>
<protein>
    <submittedName>
        <fullName evidence="3">Uncharacterized protein</fullName>
    </submittedName>
</protein>